<dbReference type="Proteomes" id="UP000694845">
    <property type="component" value="Unplaced"/>
</dbReference>
<feature type="compositionally biased region" description="Polar residues" evidence="1">
    <location>
        <begin position="261"/>
        <end position="278"/>
    </location>
</feature>
<dbReference type="GO" id="GO:0016740">
    <property type="term" value="F:transferase activity"/>
    <property type="evidence" value="ECO:0007669"/>
    <property type="project" value="InterPro"/>
</dbReference>
<dbReference type="SUPFAM" id="SSF55116">
    <property type="entry name" value="Formiminotransferase domain of formiminotransferase-cyclodeaminase"/>
    <property type="match status" value="1"/>
</dbReference>
<dbReference type="KEGG" id="aplc:110980206"/>
<dbReference type="InterPro" id="IPR037064">
    <property type="entry name" value="Formiminotransferase_N_sf"/>
</dbReference>
<dbReference type="OrthoDB" id="48036at2759"/>
<dbReference type="AlphaFoldDB" id="A0A8B7YGH1"/>
<sequence>MKRLGICLLNISEGRNPKVVEAVARAAVSTAQEVTVSDAEIGLQCKSTVLNVFSDYDYNRSVLTIAAPLKYLQDSIYNACREAYGQIDLGKQRGVHPRLGAVDLLPIYPLSRDVRVEECGVIAKEIASTLAVDIPGTSFFLFGTSDVPHNRDLVARRKEVGWFLGRHHTDYGSLQYDLGSRPSAKYGLTGAGGSLYVTNYNVSLATSDVSIGHEIAQRIRSTTPGGLPGVRVMAFAHEGNVEIACNVENIPMDAAEDTPCSEPTESQTSTTKTHQTDCSALPSDAPQDTYRQIRYTSPAEIEARVKDLASEHDVGLVGTSIIGFTPHEAEELAIHALQTGQTELWRTRVPGTTM</sequence>
<keyword evidence="3" id="KW-1185">Reference proteome</keyword>
<dbReference type="InterPro" id="IPR051623">
    <property type="entry name" value="FTCD"/>
</dbReference>
<dbReference type="PANTHER" id="PTHR12234:SF1">
    <property type="entry name" value="FORMIMINOTRANSFERASE N-TERMINAL SUBDOMAIN-CONTAINING PROTEIN"/>
    <property type="match status" value="1"/>
</dbReference>
<dbReference type="Gene3D" id="3.30.70.670">
    <property type="entry name" value="Formiminotransferase, C-terminal subdomain"/>
    <property type="match status" value="1"/>
</dbReference>
<dbReference type="OMA" id="TAPHREN"/>
<dbReference type="InterPro" id="IPR012886">
    <property type="entry name" value="Formiminotransferase_N"/>
</dbReference>
<organism evidence="3 4">
    <name type="scientific">Acanthaster planci</name>
    <name type="common">Crown-of-thorns starfish</name>
    <dbReference type="NCBI Taxonomy" id="133434"/>
    <lineage>
        <taxon>Eukaryota</taxon>
        <taxon>Metazoa</taxon>
        <taxon>Echinodermata</taxon>
        <taxon>Eleutherozoa</taxon>
        <taxon>Asterozoa</taxon>
        <taxon>Asteroidea</taxon>
        <taxon>Valvatacea</taxon>
        <taxon>Valvatida</taxon>
        <taxon>Acanthasteridae</taxon>
        <taxon>Acanthaster</taxon>
    </lineage>
</organism>
<dbReference type="InterPro" id="IPR037070">
    <property type="entry name" value="Formiminotransferase_C_sf"/>
</dbReference>
<proteinExistence type="predicted"/>
<evidence type="ECO:0000313" key="4">
    <source>
        <dbReference type="RefSeq" id="XP_022092338.1"/>
    </source>
</evidence>
<gene>
    <name evidence="4" type="primary">LOC110980206</name>
</gene>
<name>A0A8B7YGH1_ACAPL</name>
<dbReference type="RefSeq" id="XP_022092338.1">
    <property type="nucleotide sequence ID" value="XM_022236646.1"/>
</dbReference>
<evidence type="ECO:0000256" key="1">
    <source>
        <dbReference type="SAM" id="MobiDB-lite"/>
    </source>
</evidence>
<feature type="region of interest" description="Disordered" evidence="1">
    <location>
        <begin position="256"/>
        <end position="291"/>
    </location>
</feature>
<dbReference type="GeneID" id="110980206"/>
<dbReference type="InterPro" id="IPR022384">
    <property type="entry name" value="FormiminoTrfase_cat_dom_sf"/>
</dbReference>
<reference evidence="4" key="1">
    <citation type="submission" date="2025-08" db="UniProtKB">
        <authorList>
            <consortium name="RefSeq"/>
        </authorList>
    </citation>
    <scope>IDENTIFICATION</scope>
</reference>
<dbReference type="PANTHER" id="PTHR12234">
    <property type="entry name" value="FORMIMINOTRANSFERASE-CYCLODEAMINASE"/>
    <property type="match status" value="1"/>
</dbReference>
<evidence type="ECO:0000313" key="3">
    <source>
        <dbReference type="Proteomes" id="UP000694845"/>
    </source>
</evidence>
<dbReference type="GO" id="GO:0005542">
    <property type="term" value="F:folic acid binding"/>
    <property type="evidence" value="ECO:0007669"/>
    <property type="project" value="InterPro"/>
</dbReference>
<dbReference type="Gene3D" id="3.30.990.10">
    <property type="entry name" value="Formiminotransferase, N-terminal subdomain"/>
    <property type="match status" value="1"/>
</dbReference>
<evidence type="ECO:0000259" key="2">
    <source>
        <dbReference type="SMART" id="SM01222"/>
    </source>
</evidence>
<dbReference type="SMART" id="SM01222">
    <property type="entry name" value="FTCD_N"/>
    <property type="match status" value="1"/>
</dbReference>
<accession>A0A8B7YGH1</accession>
<protein>
    <submittedName>
        <fullName evidence="4">Uncharacterized protein LOC110980206</fullName>
    </submittedName>
</protein>
<dbReference type="Pfam" id="PF07837">
    <property type="entry name" value="FTCD_N"/>
    <property type="match status" value="1"/>
</dbReference>
<feature type="domain" description="Formiminotransferase N-terminal subdomain" evidence="2">
    <location>
        <begin position="3"/>
        <end position="195"/>
    </location>
</feature>